<gene>
    <name evidence="3" type="ORF">BST99_08035</name>
</gene>
<keyword evidence="1" id="KW-0812">Transmembrane</keyword>
<feature type="transmembrane region" description="Helical" evidence="1">
    <location>
        <begin position="14"/>
        <end position="34"/>
    </location>
</feature>
<evidence type="ECO:0000313" key="4">
    <source>
        <dbReference type="Proteomes" id="UP000239366"/>
    </source>
</evidence>
<dbReference type="AlphaFoldDB" id="A0A2S7T849"/>
<feature type="transmembrane region" description="Helical" evidence="1">
    <location>
        <begin position="40"/>
        <end position="59"/>
    </location>
</feature>
<sequence length="232" mass="25885">MNLFHMTQPIPSKAAYALDLVLYLGVMFGIRELYFDQLDFIANGLFWSLTTLLVATWRMRARAISWKDLGLTKPKLLKTLGITVLILIATVVGIMSFEILKDFLSFDLNPDTSSAQASVKFGLEKGGWTHFLMIIPLVWLQSALEEMLDRGFLISWIEKALSSNIVATVFAVLLQAAIFGFRHSYDLSERSITVGIIGLVMGTAYVLSGRNLWPLILAHCLLNTLSLVEKVA</sequence>
<dbReference type="GO" id="GO:0080120">
    <property type="term" value="P:CAAX-box protein maturation"/>
    <property type="evidence" value="ECO:0007669"/>
    <property type="project" value="UniProtKB-ARBA"/>
</dbReference>
<dbReference type="InterPro" id="IPR003675">
    <property type="entry name" value="Rce1/LyrA-like_dom"/>
</dbReference>
<keyword evidence="4" id="KW-1185">Reference proteome</keyword>
<evidence type="ECO:0000259" key="2">
    <source>
        <dbReference type="Pfam" id="PF02517"/>
    </source>
</evidence>
<dbReference type="GO" id="GO:0006508">
    <property type="term" value="P:proteolysis"/>
    <property type="evidence" value="ECO:0007669"/>
    <property type="project" value="UniProtKB-KW"/>
</dbReference>
<feature type="transmembrane region" description="Helical" evidence="1">
    <location>
        <begin position="191"/>
        <end position="208"/>
    </location>
</feature>
<keyword evidence="3" id="KW-0378">Hydrolase</keyword>
<keyword evidence="1" id="KW-0472">Membrane</keyword>
<evidence type="ECO:0000256" key="1">
    <source>
        <dbReference type="SAM" id="Phobius"/>
    </source>
</evidence>
<evidence type="ECO:0000313" key="3">
    <source>
        <dbReference type="EMBL" id="PQJ15685.1"/>
    </source>
</evidence>
<keyword evidence="1" id="KW-1133">Transmembrane helix</keyword>
<organism evidence="3 4">
    <name type="scientific">Aureicoccus marinus</name>
    <dbReference type="NCBI Taxonomy" id="754435"/>
    <lineage>
        <taxon>Bacteria</taxon>
        <taxon>Pseudomonadati</taxon>
        <taxon>Bacteroidota</taxon>
        <taxon>Flavobacteriia</taxon>
        <taxon>Flavobacteriales</taxon>
        <taxon>Flavobacteriaceae</taxon>
        <taxon>Aureicoccus</taxon>
    </lineage>
</organism>
<dbReference type="Pfam" id="PF02517">
    <property type="entry name" value="Rce1-like"/>
    <property type="match status" value="1"/>
</dbReference>
<feature type="transmembrane region" description="Helical" evidence="1">
    <location>
        <begin position="127"/>
        <end position="144"/>
    </location>
</feature>
<dbReference type="GO" id="GO:0004175">
    <property type="term" value="F:endopeptidase activity"/>
    <property type="evidence" value="ECO:0007669"/>
    <property type="project" value="UniProtKB-ARBA"/>
</dbReference>
<feature type="transmembrane region" description="Helical" evidence="1">
    <location>
        <begin position="165"/>
        <end position="185"/>
    </location>
</feature>
<accession>A0A2S7T849</accession>
<comment type="caution">
    <text evidence="3">The sequence shown here is derived from an EMBL/GenBank/DDBJ whole genome shotgun (WGS) entry which is preliminary data.</text>
</comment>
<name>A0A2S7T849_9FLAO</name>
<dbReference type="Proteomes" id="UP000239366">
    <property type="component" value="Unassembled WGS sequence"/>
</dbReference>
<protein>
    <submittedName>
        <fullName evidence="3">CAAX protease family protein</fullName>
    </submittedName>
</protein>
<reference evidence="4" key="1">
    <citation type="submission" date="2016-11" db="EMBL/GenBank/DDBJ databases">
        <title>Trade-off between light-utilization and light-protection in marine flavobacteria.</title>
        <authorList>
            <person name="Kumagai Y."/>
            <person name="Yoshizawa S."/>
            <person name="Kogure K."/>
        </authorList>
    </citation>
    <scope>NUCLEOTIDE SEQUENCE [LARGE SCALE GENOMIC DNA]</scope>
    <source>
        <strain evidence="4">SG-18</strain>
    </source>
</reference>
<keyword evidence="3" id="KW-0645">Protease</keyword>
<dbReference type="EMBL" id="MQVX01000001">
    <property type="protein sequence ID" value="PQJ15685.1"/>
    <property type="molecule type" value="Genomic_DNA"/>
</dbReference>
<feature type="domain" description="CAAX prenyl protease 2/Lysostaphin resistance protein A-like" evidence="2">
    <location>
        <begin position="129"/>
        <end position="224"/>
    </location>
</feature>
<proteinExistence type="predicted"/>
<feature type="transmembrane region" description="Helical" evidence="1">
    <location>
        <begin position="80"/>
        <end position="100"/>
    </location>
</feature>